<dbReference type="SUPFAM" id="SSF57845">
    <property type="entry name" value="B-box zinc-binding domain"/>
    <property type="match status" value="1"/>
</dbReference>
<evidence type="ECO:0000256" key="1">
    <source>
        <dbReference type="PROSITE-ProRule" id="PRU00024"/>
    </source>
</evidence>
<dbReference type="CDD" id="cd19776">
    <property type="entry name" value="Bbox2_TRIM25_C-IV"/>
    <property type="match status" value="1"/>
</dbReference>
<keyword evidence="1" id="KW-0479">Metal-binding</keyword>
<sequence>MAEATAIVCGLCESRNLSKIAYIWCSVCEEGLCVDCSDYHRVSKLSKQHQTLTIEAYRKLPEFIRTCTLSKSCSLHDEPLELYCGTHQEPCCTECIATEHSLCPGTTLLRKTVKGVRDSEYLASTKRRIAGVKLHAEEMKQNRRANIERLKQQRVLVCEELAKIKDETHKNLTDIEAKLVNEINELVMSETKTCENAECKMQDQLLKLQELELGISEAESYGNEEQIYLSLKHLNNCLAAEETHLRSNVEDSCHEKDIEFILAEEIKLVTTIPSMGTIKLNVKPAVIYSIVPKVSAQMFSPNEASYNSMAISIIKRGTDRPIDFTETSNTRSMIQLSDGKIVITVAYKNDTYGYFYLFDSDGHYIERKFSIRCPFGLSMMNQKLIASFDTAKVAKYLDLADFSKISDITYGKIYGLSCYDNILAMAIRDNGITLSKEGEKPFKTINVKYRFLAYIHLWKNKLFYSDFTEHCVYCLDLDGEEIWRAKFDEIKGPRNICTDPFGNVFVAAAESDAVFALSPDGKKCKKLLSAEDGMNEPKALYFNNQNSELLVANKSGSIFICSVKYHS</sequence>
<dbReference type="Gene3D" id="2.120.10.30">
    <property type="entry name" value="TolB, C-terminal domain"/>
    <property type="match status" value="1"/>
</dbReference>
<reference evidence="4" key="1">
    <citation type="submission" date="2021-03" db="EMBL/GenBank/DDBJ databases">
        <authorList>
            <person name="Bekaert M."/>
        </authorList>
    </citation>
    <scope>NUCLEOTIDE SEQUENCE</scope>
</reference>
<protein>
    <recommendedName>
        <fullName evidence="3">B box-type domain-containing protein</fullName>
    </recommendedName>
</protein>
<feature type="domain" description="B box-type" evidence="3">
    <location>
        <begin position="4"/>
        <end position="54"/>
    </location>
</feature>
<dbReference type="InterPro" id="IPR000315">
    <property type="entry name" value="Znf_B-box"/>
</dbReference>
<name>A0A8S3U7G2_MYTED</name>
<dbReference type="AlphaFoldDB" id="A0A8S3U7G2"/>
<proteinExistence type="predicted"/>
<dbReference type="InterPro" id="IPR047153">
    <property type="entry name" value="TRIM45/56/19-like"/>
</dbReference>
<dbReference type="GO" id="GO:0005654">
    <property type="term" value="C:nucleoplasm"/>
    <property type="evidence" value="ECO:0007669"/>
    <property type="project" value="TreeGrafter"/>
</dbReference>
<accession>A0A8S3U7G2</accession>
<dbReference type="OrthoDB" id="6094186at2759"/>
<dbReference type="Gene3D" id="3.30.160.60">
    <property type="entry name" value="Classic Zinc Finger"/>
    <property type="match status" value="1"/>
</dbReference>
<dbReference type="SUPFAM" id="SSF101898">
    <property type="entry name" value="NHL repeat"/>
    <property type="match status" value="1"/>
</dbReference>
<dbReference type="CDD" id="cd19757">
    <property type="entry name" value="Bbox1"/>
    <property type="match status" value="1"/>
</dbReference>
<feature type="coiled-coil region" evidence="2">
    <location>
        <begin position="133"/>
        <end position="167"/>
    </location>
</feature>
<keyword evidence="1" id="KW-0862">Zinc</keyword>
<organism evidence="4 5">
    <name type="scientific">Mytilus edulis</name>
    <name type="common">Blue mussel</name>
    <dbReference type="NCBI Taxonomy" id="6550"/>
    <lineage>
        <taxon>Eukaryota</taxon>
        <taxon>Metazoa</taxon>
        <taxon>Spiralia</taxon>
        <taxon>Lophotrochozoa</taxon>
        <taxon>Mollusca</taxon>
        <taxon>Bivalvia</taxon>
        <taxon>Autobranchia</taxon>
        <taxon>Pteriomorphia</taxon>
        <taxon>Mytilida</taxon>
        <taxon>Mytiloidea</taxon>
        <taxon>Mytilidae</taxon>
        <taxon>Mytilinae</taxon>
        <taxon>Mytilus</taxon>
    </lineage>
</organism>
<dbReference type="InterPro" id="IPR011042">
    <property type="entry name" value="6-blade_b-propeller_TolB-like"/>
</dbReference>
<dbReference type="EMBL" id="CAJPWZ010002455">
    <property type="protein sequence ID" value="CAG2238554.1"/>
    <property type="molecule type" value="Genomic_DNA"/>
</dbReference>
<dbReference type="PROSITE" id="PS50119">
    <property type="entry name" value="ZF_BBOX"/>
    <property type="match status" value="1"/>
</dbReference>
<dbReference type="PANTHER" id="PTHR25462">
    <property type="entry name" value="BONUS, ISOFORM C-RELATED"/>
    <property type="match status" value="1"/>
</dbReference>
<gene>
    <name evidence="4" type="ORF">MEDL_50957</name>
</gene>
<keyword evidence="2" id="KW-0175">Coiled coil</keyword>
<comment type="caution">
    <text evidence="4">The sequence shown here is derived from an EMBL/GenBank/DDBJ whole genome shotgun (WGS) entry which is preliminary data.</text>
</comment>
<evidence type="ECO:0000256" key="2">
    <source>
        <dbReference type="SAM" id="Coils"/>
    </source>
</evidence>
<dbReference type="GO" id="GO:0061630">
    <property type="term" value="F:ubiquitin protein ligase activity"/>
    <property type="evidence" value="ECO:0007669"/>
    <property type="project" value="TreeGrafter"/>
</dbReference>
<dbReference type="Pfam" id="PF00643">
    <property type="entry name" value="zf-B_box"/>
    <property type="match status" value="1"/>
</dbReference>
<evidence type="ECO:0000313" key="5">
    <source>
        <dbReference type="Proteomes" id="UP000683360"/>
    </source>
</evidence>
<dbReference type="GO" id="GO:0008270">
    <property type="term" value="F:zinc ion binding"/>
    <property type="evidence" value="ECO:0007669"/>
    <property type="project" value="UniProtKB-KW"/>
</dbReference>
<dbReference type="Proteomes" id="UP000683360">
    <property type="component" value="Unassembled WGS sequence"/>
</dbReference>
<dbReference type="GO" id="GO:0060340">
    <property type="term" value="P:positive regulation of type I interferon-mediated signaling pathway"/>
    <property type="evidence" value="ECO:0007669"/>
    <property type="project" value="TreeGrafter"/>
</dbReference>
<evidence type="ECO:0000313" key="4">
    <source>
        <dbReference type="EMBL" id="CAG2238554.1"/>
    </source>
</evidence>
<keyword evidence="1" id="KW-0863">Zinc-finger</keyword>
<keyword evidence="5" id="KW-1185">Reference proteome</keyword>
<dbReference type="GO" id="GO:0045087">
    <property type="term" value="P:innate immune response"/>
    <property type="evidence" value="ECO:0007669"/>
    <property type="project" value="TreeGrafter"/>
</dbReference>
<evidence type="ECO:0000259" key="3">
    <source>
        <dbReference type="PROSITE" id="PS50119"/>
    </source>
</evidence>
<dbReference type="PANTHER" id="PTHR25462:SF299">
    <property type="entry name" value="E3 UBIQUITIN-PROTEIN LIGASE TRIM56"/>
    <property type="match status" value="1"/>
</dbReference>